<dbReference type="SUPFAM" id="SSF47413">
    <property type="entry name" value="lambda repressor-like DNA-binding domains"/>
    <property type="match status" value="1"/>
</dbReference>
<proteinExistence type="predicted"/>
<keyword evidence="2" id="KW-1185">Reference proteome</keyword>
<dbReference type="EMBL" id="JBDKXB010000004">
    <property type="protein sequence ID" value="MEY6431698.1"/>
    <property type="molecule type" value="Genomic_DNA"/>
</dbReference>
<comment type="caution">
    <text evidence="1">The sequence shown here is derived from an EMBL/GenBank/DDBJ whole genome shotgun (WGS) entry which is preliminary data.</text>
</comment>
<organism evidence="1 2">
    <name type="scientific">Thioalkalicoccus limnaeus</name>
    <dbReference type="NCBI Taxonomy" id="120681"/>
    <lineage>
        <taxon>Bacteria</taxon>
        <taxon>Pseudomonadati</taxon>
        <taxon>Pseudomonadota</taxon>
        <taxon>Gammaproteobacteria</taxon>
        <taxon>Chromatiales</taxon>
        <taxon>Chromatiaceae</taxon>
        <taxon>Thioalkalicoccus</taxon>
    </lineage>
</organism>
<evidence type="ECO:0000313" key="2">
    <source>
        <dbReference type="Proteomes" id="UP001564408"/>
    </source>
</evidence>
<dbReference type="Proteomes" id="UP001564408">
    <property type="component" value="Unassembled WGS sequence"/>
</dbReference>
<name>A0ABV4BEK0_9GAMM</name>
<dbReference type="RefSeq" id="WP_369666082.1">
    <property type="nucleotide sequence ID" value="NZ_JBDKXB010000004.1"/>
</dbReference>
<gene>
    <name evidence="1" type="ORF">ABC977_04665</name>
</gene>
<accession>A0ABV4BEK0</accession>
<reference evidence="1 2" key="1">
    <citation type="submission" date="2024-05" db="EMBL/GenBank/DDBJ databases">
        <title>Genome Sequence and Characterization of the New Strain Purple Sulfur Bacterium of Genus Thioalkalicoccus.</title>
        <authorList>
            <person name="Bryantseva I.A."/>
            <person name="Kyndt J.A."/>
            <person name="Imhoff J.F."/>
        </authorList>
    </citation>
    <scope>NUCLEOTIDE SEQUENCE [LARGE SCALE GENOMIC DNA]</scope>
    <source>
        <strain evidence="1 2">Um2</strain>
    </source>
</reference>
<dbReference type="InterPro" id="IPR010982">
    <property type="entry name" value="Lambda_DNA-bd_dom_sf"/>
</dbReference>
<evidence type="ECO:0000313" key="1">
    <source>
        <dbReference type="EMBL" id="MEY6431698.1"/>
    </source>
</evidence>
<sequence length="86" mass="9159">MSIAVESLHACDFSDVAEGDLLPVPPGEILAGRRSITADTGLRLSRFFGMSDGFWIGLQADCDVAKARARLGDALDRIAPFTQHAA</sequence>
<protein>
    <submittedName>
        <fullName evidence="1">Addiction module antidote protein, HigA family</fullName>
    </submittedName>
</protein>
<dbReference type="Gene3D" id="1.10.260.40">
    <property type="entry name" value="lambda repressor-like DNA-binding domains"/>
    <property type="match status" value="1"/>
</dbReference>